<feature type="binding site" description="covalent" evidence="6">
    <location>
        <position position="113"/>
    </location>
    <ligand>
        <name>heme c</name>
        <dbReference type="ChEBI" id="CHEBI:61717"/>
    </ligand>
</feature>
<accession>A0A4R0MPZ7</accession>
<feature type="compositionally biased region" description="Low complexity" evidence="7">
    <location>
        <begin position="22"/>
        <end position="50"/>
    </location>
</feature>
<protein>
    <submittedName>
        <fullName evidence="10">C-type cytochrome</fullName>
    </submittedName>
</protein>
<dbReference type="OrthoDB" id="9814063at2"/>
<feature type="chain" id="PRO_5020344521" evidence="8">
    <location>
        <begin position="26"/>
        <end position="136"/>
    </location>
</feature>
<comment type="caution">
    <text evidence="10">The sequence shown here is derived from an EMBL/GenBank/DDBJ whole genome shotgun (WGS) entry which is preliminary data.</text>
</comment>
<comment type="PTM">
    <text evidence="6">Binds 1 heme c group covalently per subunit.</text>
</comment>
<dbReference type="Pfam" id="PF00034">
    <property type="entry name" value="Cytochrom_C"/>
    <property type="match status" value="1"/>
</dbReference>
<keyword evidence="2 6" id="KW-0349">Heme</keyword>
<keyword evidence="8" id="KW-0732">Signal</keyword>
<dbReference type="PRINTS" id="PR00606">
    <property type="entry name" value="CYTCHROMECID"/>
</dbReference>
<dbReference type="Proteomes" id="UP000291117">
    <property type="component" value="Unassembled WGS sequence"/>
</dbReference>
<evidence type="ECO:0000256" key="2">
    <source>
        <dbReference type="ARBA" id="ARBA00022617"/>
    </source>
</evidence>
<feature type="region of interest" description="Disordered" evidence="7">
    <location>
        <begin position="22"/>
        <end position="52"/>
    </location>
</feature>
<dbReference type="RefSeq" id="WP_131611362.1">
    <property type="nucleotide sequence ID" value="NZ_SJSM01000021.1"/>
</dbReference>
<keyword evidence="1" id="KW-0813">Transport</keyword>
<sequence>MKKTLLVLGCFVLAMASCSSPEERASSTSTTTTTETSATTTETPAATAPAVKGEGEKLIAKSDCIGCHNKVQKVIGPAYVDIAAKYPLNDENVNHLADKIIAGGKGVWGEIPMTPHAALSKDDAKQMVSYILSLKK</sequence>
<evidence type="ECO:0000256" key="8">
    <source>
        <dbReference type="SAM" id="SignalP"/>
    </source>
</evidence>
<proteinExistence type="predicted"/>
<dbReference type="EMBL" id="SJSM01000021">
    <property type="protein sequence ID" value="TCC88322.1"/>
    <property type="molecule type" value="Genomic_DNA"/>
</dbReference>
<dbReference type="PROSITE" id="PS51007">
    <property type="entry name" value="CYTC"/>
    <property type="match status" value="1"/>
</dbReference>
<evidence type="ECO:0000256" key="5">
    <source>
        <dbReference type="ARBA" id="ARBA00023004"/>
    </source>
</evidence>
<evidence type="ECO:0000313" key="11">
    <source>
        <dbReference type="Proteomes" id="UP000291117"/>
    </source>
</evidence>
<dbReference type="InterPro" id="IPR002324">
    <property type="entry name" value="Cyt_c_ID"/>
</dbReference>
<keyword evidence="5 6" id="KW-0408">Iron</keyword>
<dbReference type="AlphaFoldDB" id="A0A4R0MPZ7"/>
<evidence type="ECO:0000256" key="6">
    <source>
        <dbReference type="PIRSR" id="PIRSR602324-1"/>
    </source>
</evidence>
<evidence type="ECO:0000313" key="10">
    <source>
        <dbReference type="EMBL" id="TCC88322.1"/>
    </source>
</evidence>
<feature type="domain" description="Cytochrome c" evidence="9">
    <location>
        <begin position="50"/>
        <end position="135"/>
    </location>
</feature>
<dbReference type="SUPFAM" id="SSF46626">
    <property type="entry name" value="Cytochrome c"/>
    <property type="match status" value="1"/>
</dbReference>
<name>A0A4R0MPZ7_9SPHI</name>
<feature type="binding site" description="covalent" evidence="6">
    <location>
        <position position="68"/>
    </location>
    <ligand>
        <name>heme c</name>
        <dbReference type="ChEBI" id="CHEBI:61717"/>
    </ligand>
</feature>
<evidence type="ECO:0000256" key="3">
    <source>
        <dbReference type="ARBA" id="ARBA00022723"/>
    </source>
</evidence>
<keyword evidence="11" id="KW-1185">Reference proteome</keyword>
<feature type="binding site" description="covalent" evidence="6">
    <location>
        <position position="64"/>
    </location>
    <ligand>
        <name>heme c</name>
        <dbReference type="ChEBI" id="CHEBI:61717"/>
    </ligand>
</feature>
<feature type="signal peptide" evidence="8">
    <location>
        <begin position="1"/>
        <end position="25"/>
    </location>
</feature>
<organism evidence="10 11">
    <name type="scientific">Pedobacter hiemivivus</name>
    <dbReference type="NCBI Taxonomy" id="2530454"/>
    <lineage>
        <taxon>Bacteria</taxon>
        <taxon>Pseudomonadati</taxon>
        <taxon>Bacteroidota</taxon>
        <taxon>Sphingobacteriia</taxon>
        <taxon>Sphingobacteriales</taxon>
        <taxon>Sphingobacteriaceae</taxon>
        <taxon>Pedobacter</taxon>
    </lineage>
</organism>
<keyword evidence="3 6" id="KW-0479">Metal-binding</keyword>
<evidence type="ECO:0000256" key="1">
    <source>
        <dbReference type="ARBA" id="ARBA00022448"/>
    </source>
</evidence>
<evidence type="ECO:0000256" key="4">
    <source>
        <dbReference type="ARBA" id="ARBA00022982"/>
    </source>
</evidence>
<dbReference type="GO" id="GO:0009055">
    <property type="term" value="F:electron transfer activity"/>
    <property type="evidence" value="ECO:0007669"/>
    <property type="project" value="InterPro"/>
</dbReference>
<dbReference type="GO" id="GO:0020037">
    <property type="term" value="F:heme binding"/>
    <property type="evidence" value="ECO:0007669"/>
    <property type="project" value="InterPro"/>
</dbReference>
<evidence type="ECO:0000259" key="9">
    <source>
        <dbReference type="PROSITE" id="PS51007"/>
    </source>
</evidence>
<keyword evidence="4" id="KW-0249">Electron transport</keyword>
<dbReference type="Gene3D" id="1.10.760.10">
    <property type="entry name" value="Cytochrome c-like domain"/>
    <property type="match status" value="1"/>
</dbReference>
<dbReference type="GO" id="GO:0005506">
    <property type="term" value="F:iron ion binding"/>
    <property type="evidence" value="ECO:0007669"/>
    <property type="project" value="InterPro"/>
</dbReference>
<dbReference type="PROSITE" id="PS51257">
    <property type="entry name" value="PROKAR_LIPOPROTEIN"/>
    <property type="match status" value="1"/>
</dbReference>
<gene>
    <name evidence="10" type="ORF">EZ444_21915</name>
</gene>
<reference evidence="10 11" key="1">
    <citation type="submission" date="2019-02" db="EMBL/GenBank/DDBJ databases">
        <title>Pedobacter sp. RP-3-8 sp. nov., isolated from Arctic soil.</title>
        <authorList>
            <person name="Dahal R.H."/>
        </authorList>
    </citation>
    <scope>NUCLEOTIDE SEQUENCE [LARGE SCALE GENOMIC DNA]</scope>
    <source>
        <strain evidence="10 11">RP-3-8</strain>
    </source>
</reference>
<dbReference type="InterPro" id="IPR009056">
    <property type="entry name" value="Cyt_c-like_dom"/>
</dbReference>
<dbReference type="InterPro" id="IPR036909">
    <property type="entry name" value="Cyt_c-like_dom_sf"/>
</dbReference>
<evidence type="ECO:0000256" key="7">
    <source>
        <dbReference type="SAM" id="MobiDB-lite"/>
    </source>
</evidence>